<evidence type="ECO:0000256" key="2">
    <source>
        <dbReference type="ARBA" id="ARBA00022679"/>
    </source>
</evidence>
<dbReference type="InterPro" id="IPR049560">
    <property type="entry name" value="MeTrfase_RsmB-F_NOP2_cat"/>
</dbReference>
<feature type="binding site" evidence="5">
    <location>
        <position position="250"/>
    </location>
    <ligand>
        <name>S-adenosyl-L-methionine</name>
        <dbReference type="ChEBI" id="CHEBI:59789"/>
    </ligand>
</feature>
<dbReference type="PANTHER" id="PTHR22807:SF53">
    <property type="entry name" value="RIBOSOMAL RNA SMALL SUBUNIT METHYLTRANSFERASE B-RELATED"/>
    <property type="match status" value="1"/>
</dbReference>
<evidence type="ECO:0000313" key="7">
    <source>
        <dbReference type="EMBL" id="PWG82286.1"/>
    </source>
</evidence>
<dbReference type="InterPro" id="IPR001678">
    <property type="entry name" value="MeTrfase_RsmB-F_NOP2_dom"/>
</dbReference>
<dbReference type="OrthoDB" id="9810297at2"/>
<comment type="caution">
    <text evidence="7">The sequence shown here is derived from an EMBL/GenBank/DDBJ whole genome shotgun (WGS) entry which is preliminary data.</text>
</comment>
<comment type="caution">
    <text evidence="5">Lacks conserved residue(s) required for the propagation of feature annotation.</text>
</comment>
<sequence length="397" mass="46167">MDQYNPRYENQLRTFLRILDEYPRDGQLSRFLPVFFRANRQMGSKDRKTAAGLIYNYFRIGNAAAASRPEERLFIAEFLCNNTSQPFLAYFKPELDQDISRSASEKIRILQKAGYNFNPADVFPFHKHLSAEIDRDAFLESFFTQPDLFIRIHPGKEGIVKTRLEREGVSFTEHHKYSLVLPAGTKLDQLFPEQNDFDGYFEVQDLSSQETGNYFQPEKGDYWWDCCAASGGKSLLLYHLQNQVRLLVSDLRENILDNLDKRFRSSGLTKYQKKILDLTKDPQPFLHDYEFDGIILDAPCSGSGTWGRTPELISQFRESKIEAFQRLQRSIASNVVKYLKPGKPLIYITCSAFRQENEDNIQFFTENLNLRLEHQQVIKGYLHKADTMFVARLIKGE</sequence>
<feature type="binding site" evidence="5">
    <location>
        <position position="297"/>
    </location>
    <ligand>
        <name>S-adenosyl-L-methionine</name>
        <dbReference type="ChEBI" id="CHEBI:59789"/>
    </ligand>
</feature>
<accession>A0A2U2PLK2</accession>
<keyword evidence="4 5" id="KW-0694">RNA-binding</keyword>
<dbReference type="GO" id="GO:0008173">
    <property type="term" value="F:RNA methyltransferase activity"/>
    <property type="evidence" value="ECO:0007669"/>
    <property type="project" value="InterPro"/>
</dbReference>
<keyword evidence="3 5" id="KW-0949">S-adenosyl-L-methionine</keyword>
<dbReference type="GO" id="GO:0003723">
    <property type="term" value="F:RNA binding"/>
    <property type="evidence" value="ECO:0007669"/>
    <property type="project" value="UniProtKB-UniRule"/>
</dbReference>
<dbReference type="PRINTS" id="PR02008">
    <property type="entry name" value="RCMTFAMILY"/>
</dbReference>
<dbReference type="Proteomes" id="UP000245647">
    <property type="component" value="Unassembled WGS sequence"/>
</dbReference>
<dbReference type="PROSITE" id="PS51686">
    <property type="entry name" value="SAM_MT_RSMB_NOP"/>
    <property type="match status" value="1"/>
</dbReference>
<evidence type="ECO:0000259" key="6">
    <source>
        <dbReference type="PROSITE" id="PS51686"/>
    </source>
</evidence>
<gene>
    <name evidence="7" type="ORF">DDR33_03770</name>
</gene>
<evidence type="ECO:0000313" key="8">
    <source>
        <dbReference type="Proteomes" id="UP000245647"/>
    </source>
</evidence>
<keyword evidence="2 5" id="KW-0808">Transferase</keyword>
<feature type="non-terminal residue" evidence="7">
    <location>
        <position position="397"/>
    </location>
</feature>
<dbReference type="InterPro" id="IPR023267">
    <property type="entry name" value="RCMT"/>
</dbReference>
<dbReference type="Gene3D" id="3.40.50.150">
    <property type="entry name" value="Vaccinia Virus protein VP39"/>
    <property type="match status" value="1"/>
</dbReference>
<dbReference type="Pfam" id="PF01189">
    <property type="entry name" value="Methyltr_RsmB-F"/>
    <property type="match status" value="1"/>
</dbReference>
<dbReference type="EMBL" id="QEAS01000002">
    <property type="protein sequence ID" value="PWG82286.1"/>
    <property type="molecule type" value="Genomic_DNA"/>
</dbReference>
<feature type="binding site" evidence="5">
    <location>
        <position position="277"/>
    </location>
    <ligand>
        <name>S-adenosyl-L-methionine</name>
        <dbReference type="ChEBI" id="CHEBI:59789"/>
    </ligand>
</feature>
<dbReference type="InterPro" id="IPR029063">
    <property type="entry name" value="SAM-dependent_MTases_sf"/>
</dbReference>
<dbReference type="PANTHER" id="PTHR22807">
    <property type="entry name" value="NOP2 YEAST -RELATED NOL1/NOP2/FMU SUN DOMAIN-CONTAINING"/>
    <property type="match status" value="1"/>
</dbReference>
<comment type="similarity">
    <text evidence="5">Belongs to the class I-like SAM-binding methyltransferase superfamily. RsmB/NOP family.</text>
</comment>
<organism evidence="7 8">
    <name type="scientific">Pararcticibacter amylolyticus</name>
    <dbReference type="NCBI Taxonomy" id="2173175"/>
    <lineage>
        <taxon>Bacteria</taxon>
        <taxon>Pseudomonadati</taxon>
        <taxon>Bacteroidota</taxon>
        <taxon>Sphingobacteriia</taxon>
        <taxon>Sphingobacteriales</taxon>
        <taxon>Sphingobacteriaceae</taxon>
        <taxon>Pararcticibacter</taxon>
    </lineage>
</organism>
<evidence type="ECO:0000256" key="5">
    <source>
        <dbReference type="PROSITE-ProRule" id="PRU01023"/>
    </source>
</evidence>
<name>A0A2U2PLK2_9SPHI</name>
<keyword evidence="1 5" id="KW-0489">Methyltransferase</keyword>
<proteinExistence type="inferred from homology"/>
<feature type="domain" description="SAM-dependent MTase RsmB/NOP-type" evidence="6">
    <location>
        <begin position="138"/>
        <end position="397"/>
    </location>
</feature>
<keyword evidence="8" id="KW-1185">Reference proteome</keyword>
<evidence type="ECO:0000256" key="1">
    <source>
        <dbReference type="ARBA" id="ARBA00022603"/>
    </source>
</evidence>
<feature type="active site" description="Nucleophile" evidence="5">
    <location>
        <position position="350"/>
    </location>
</feature>
<dbReference type="SUPFAM" id="SSF53335">
    <property type="entry name" value="S-adenosyl-L-methionine-dependent methyltransferases"/>
    <property type="match status" value="1"/>
</dbReference>
<dbReference type="AlphaFoldDB" id="A0A2U2PLK2"/>
<protein>
    <submittedName>
        <fullName evidence="7">RNA methyltransferase</fullName>
    </submittedName>
</protein>
<dbReference type="GO" id="GO:0001510">
    <property type="term" value="P:RNA methylation"/>
    <property type="evidence" value="ECO:0007669"/>
    <property type="project" value="InterPro"/>
</dbReference>
<reference evidence="7 8" key="1">
    <citation type="submission" date="2018-04" db="EMBL/GenBank/DDBJ databases">
        <title>Pedobacter chongqingensis sp. nov., isolated from a rottenly hemp rope.</title>
        <authorList>
            <person name="Cai Y."/>
        </authorList>
    </citation>
    <scope>NUCLEOTIDE SEQUENCE [LARGE SCALE GENOMIC DNA]</scope>
    <source>
        <strain evidence="7 8">FJ4-8</strain>
    </source>
</reference>
<evidence type="ECO:0000256" key="3">
    <source>
        <dbReference type="ARBA" id="ARBA00022691"/>
    </source>
</evidence>
<evidence type="ECO:0000256" key="4">
    <source>
        <dbReference type="ARBA" id="ARBA00022884"/>
    </source>
</evidence>